<dbReference type="Proteomes" id="UP000239698">
    <property type="component" value="Unassembled WGS sequence"/>
</dbReference>
<feature type="region of interest" description="Disordered" evidence="1">
    <location>
        <begin position="122"/>
        <end position="173"/>
    </location>
</feature>
<dbReference type="Pfam" id="PF01068">
    <property type="entry name" value="DNA_ligase_A_M"/>
    <property type="match status" value="1"/>
</dbReference>
<organism evidence="3 4">
    <name type="scientific">Rathayibacter rathayi</name>
    <name type="common">Corynebacterium rathayi</name>
    <dbReference type="NCBI Taxonomy" id="33887"/>
    <lineage>
        <taxon>Bacteria</taxon>
        <taxon>Bacillati</taxon>
        <taxon>Actinomycetota</taxon>
        <taxon>Actinomycetes</taxon>
        <taxon>Micrococcales</taxon>
        <taxon>Microbacteriaceae</taxon>
        <taxon>Rathayibacter</taxon>
    </lineage>
</organism>
<name>A0ABX5A7C5_RATRA</name>
<sequence>MVAVLTGRPDGGLGGEPRRYALLHTGSTAGAEKNWLLHLMAPGAVHSRGTQRRGRPGAPAASPAPRPAPSANRPGEAAPPRRHRPMLATAGRRNDVDPEAAIEMKWDGYRALVRVQGDTATLTSRNGNDLVPHSRVCSDRSPRPPATPCSTARSSPSTPAGAPTSVPCRPAVA</sequence>
<feature type="domain" description="ATP-dependent DNA ligase family profile" evidence="2">
    <location>
        <begin position="95"/>
        <end position="133"/>
    </location>
</feature>
<evidence type="ECO:0000256" key="1">
    <source>
        <dbReference type="SAM" id="MobiDB-lite"/>
    </source>
</evidence>
<proteinExistence type="predicted"/>
<dbReference type="Gene3D" id="3.30.470.30">
    <property type="entry name" value="DNA ligase/mRNA capping enzyme"/>
    <property type="match status" value="1"/>
</dbReference>
<dbReference type="InterPro" id="IPR012310">
    <property type="entry name" value="DNA_ligase_ATP-dep_cent"/>
</dbReference>
<reference evidence="3 4" key="1">
    <citation type="submission" date="2018-02" db="EMBL/GenBank/DDBJ databases">
        <title>Bacteriophage NCPPB3778 and a type I-E CRISPR drive the evolution of the US Biological Select Agent, Rathayibacter toxicus.</title>
        <authorList>
            <person name="Davis E.W.II."/>
            <person name="Tabima J.F."/>
            <person name="Weisberg A.J."/>
            <person name="Lopes L.D."/>
            <person name="Wiseman M.S."/>
            <person name="Wiseman M.S."/>
            <person name="Pupko T."/>
            <person name="Belcher M.S."/>
            <person name="Sechler A.J."/>
            <person name="Tancos M.A."/>
            <person name="Schroeder B.K."/>
            <person name="Murray T.D."/>
            <person name="Luster D.G."/>
            <person name="Schneider W.L."/>
            <person name="Rogers E."/>
            <person name="Andreote F.D."/>
            <person name="Grunwald N.J."/>
            <person name="Putnam M.L."/>
            <person name="Chang J.H."/>
        </authorList>
    </citation>
    <scope>NUCLEOTIDE SEQUENCE [LARGE SCALE GENOMIC DNA]</scope>
    <source>
        <strain evidence="3 4">AY1D6</strain>
    </source>
</reference>
<protein>
    <recommendedName>
        <fullName evidence="2">ATP-dependent DNA ligase family profile domain-containing protein</fullName>
    </recommendedName>
</protein>
<evidence type="ECO:0000313" key="3">
    <source>
        <dbReference type="EMBL" id="PPH70812.1"/>
    </source>
</evidence>
<feature type="compositionally biased region" description="Low complexity" evidence="1">
    <location>
        <begin position="148"/>
        <end position="167"/>
    </location>
</feature>
<dbReference type="SUPFAM" id="SSF56091">
    <property type="entry name" value="DNA ligase/mRNA capping enzyme, catalytic domain"/>
    <property type="match status" value="1"/>
</dbReference>
<feature type="region of interest" description="Disordered" evidence="1">
    <location>
        <begin position="46"/>
        <end position="96"/>
    </location>
</feature>
<accession>A0ABX5A7C5</accession>
<dbReference type="EMBL" id="PSVT01000079">
    <property type="protein sequence ID" value="PPH70812.1"/>
    <property type="molecule type" value="Genomic_DNA"/>
</dbReference>
<evidence type="ECO:0000259" key="2">
    <source>
        <dbReference type="Pfam" id="PF01068"/>
    </source>
</evidence>
<gene>
    <name evidence="3" type="ORF">C5C40_16030</name>
</gene>
<keyword evidence="4" id="KW-1185">Reference proteome</keyword>
<evidence type="ECO:0000313" key="4">
    <source>
        <dbReference type="Proteomes" id="UP000239698"/>
    </source>
</evidence>
<comment type="caution">
    <text evidence="3">The sequence shown here is derived from an EMBL/GenBank/DDBJ whole genome shotgun (WGS) entry which is preliminary data.</text>
</comment>